<feature type="region of interest" description="Disordered" evidence="1">
    <location>
        <begin position="12"/>
        <end position="35"/>
    </location>
</feature>
<reference evidence="3" key="1">
    <citation type="submission" date="2023-03" db="EMBL/GenBank/DDBJ databases">
        <title>Massive genome expansion in bonnet fungi (Mycena s.s.) driven by repeated elements and novel gene families across ecological guilds.</title>
        <authorList>
            <consortium name="Lawrence Berkeley National Laboratory"/>
            <person name="Harder C.B."/>
            <person name="Miyauchi S."/>
            <person name="Viragh M."/>
            <person name="Kuo A."/>
            <person name="Thoen E."/>
            <person name="Andreopoulos B."/>
            <person name="Lu D."/>
            <person name="Skrede I."/>
            <person name="Drula E."/>
            <person name="Henrissat B."/>
            <person name="Morin E."/>
            <person name="Kohler A."/>
            <person name="Barry K."/>
            <person name="LaButti K."/>
            <person name="Morin E."/>
            <person name="Salamov A."/>
            <person name="Lipzen A."/>
            <person name="Mereny Z."/>
            <person name="Hegedus B."/>
            <person name="Baldrian P."/>
            <person name="Stursova M."/>
            <person name="Weitz H."/>
            <person name="Taylor A."/>
            <person name="Grigoriev I.V."/>
            <person name="Nagy L.G."/>
            <person name="Martin F."/>
            <person name="Kauserud H."/>
        </authorList>
    </citation>
    <scope>NUCLEOTIDE SEQUENCE</scope>
    <source>
        <strain evidence="3">CBHHK188m</strain>
    </source>
</reference>
<dbReference type="EMBL" id="JARJLG010000156">
    <property type="protein sequence ID" value="KAJ7735267.1"/>
    <property type="molecule type" value="Genomic_DNA"/>
</dbReference>
<evidence type="ECO:0000313" key="4">
    <source>
        <dbReference type="Proteomes" id="UP001215280"/>
    </source>
</evidence>
<keyword evidence="2" id="KW-0472">Membrane</keyword>
<comment type="caution">
    <text evidence="3">The sequence shown here is derived from an EMBL/GenBank/DDBJ whole genome shotgun (WGS) entry which is preliminary data.</text>
</comment>
<keyword evidence="2" id="KW-1133">Transmembrane helix</keyword>
<evidence type="ECO:0000313" key="3">
    <source>
        <dbReference type="EMBL" id="KAJ7735267.1"/>
    </source>
</evidence>
<evidence type="ECO:0000256" key="1">
    <source>
        <dbReference type="SAM" id="MobiDB-lite"/>
    </source>
</evidence>
<proteinExistence type="predicted"/>
<feature type="transmembrane region" description="Helical" evidence="2">
    <location>
        <begin position="45"/>
        <end position="67"/>
    </location>
</feature>
<gene>
    <name evidence="3" type="ORF">DFH07DRAFT_1065085</name>
</gene>
<keyword evidence="2" id="KW-0812">Transmembrane</keyword>
<accession>A0AAD7I520</accession>
<dbReference type="AlphaFoldDB" id="A0AAD7I520"/>
<name>A0AAD7I520_9AGAR</name>
<feature type="transmembrane region" description="Helical" evidence="2">
    <location>
        <begin position="496"/>
        <end position="516"/>
    </location>
</feature>
<feature type="transmembrane region" description="Helical" evidence="2">
    <location>
        <begin position="160"/>
        <end position="181"/>
    </location>
</feature>
<protein>
    <submittedName>
        <fullName evidence="3">Uncharacterized protein</fullName>
    </submittedName>
</protein>
<organism evidence="3 4">
    <name type="scientific">Mycena maculata</name>
    <dbReference type="NCBI Taxonomy" id="230809"/>
    <lineage>
        <taxon>Eukaryota</taxon>
        <taxon>Fungi</taxon>
        <taxon>Dikarya</taxon>
        <taxon>Basidiomycota</taxon>
        <taxon>Agaricomycotina</taxon>
        <taxon>Agaricomycetes</taxon>
        <taxon>Agaricomycetidae</taxon>
        <taxon>Agaricales</taxon>
        <taxon>Marasmiineae</taxon>
        <taxon>Mycenaceae</taxon>
        <taxon>Mycena</taxon>
    </lineage>
</organism>
<keyword evidence="4" id="KW-1185">Reference proteome</keyword>
<sequence>MASEQYNPYLEVAPVSPFPPNRATKDESLENGPELETVPRPRLGYYPVSLIALAVWLMYIIVLIWLLESAVAHGPRSLSQPWAYTTLPSLLITVFAQGHTAITAMHLSRVSVSALHSPRTSPNTWAEVFWMSDRAWQGPVGVAMTFLAAARLRVRTSAHFILCAVTCLTALVTPVVLSRAYPIRSIAVYQDTTITPNALSVTQMGAVDAYAEIGTGVGSWTAGLSVSDIYNSSVYTPIGASRTNDPLDFFFAGNIEGLNATLPGLRLSGQCIPVESNVSSFADFPAYCNAQIPNVQTFSGIVTISPVSVNLTMQMCNNASWASLYPTATSALSTNVGYIYLTSSNTSAPPYPGINVTGMIRCDSETTTGTAVLSGSTLTYTDFTAEPLYNETQGGEPLLDPLFALFYYFGSEGTTGFLDNDVSRAAVVRALGFAGLSPGDGDETYSQPALADLATAFWRGVTYTVAGIGLLSRANDTPYFATQRGQAAVYIREQDFAVGVYALLAFWLILVVFITARSFRPTFADSFDSYITARLLLDRPELVRDANGELAANEKLREPFGWVGRDELRRVVAAEQ</sequence>
<evidence type="ECO:0000256" key="2">
    <source>
        <dbReference type="SAM" id="Phobius"/>
    </source>
</evidence>
<dbReference type="Proteomes" id="UP001215280">
    <property type="component" value="Unassembled WGS sequence"/>
</dbReference>